<evidence type="ECO:0000313" key="2">
    <source>
        <dbReference type="EnsemblMetazoa" id="AMIN014061-PA"/>
    </source>
</evidence>
<dbReference type="Proteomes" id="UP000075920">
    <property type="component" value="Unassembled WGS sequence"/>
</dbReference>
<accession>A0A182WMV1</accession>
<dbReference type="AlphaFoldDB" id="A0A182WMV1"/>
<sequence>MRKKNNINLPREDKLPNNTTLQTNDAAEPEEIGRMNVKVCGTSDLAAVDGVLENGKAHGKV</sequence>
<feature type="region of interest" description="Disordered" evidence="1">
    <location>
        <begin position="1"/>
        <end position="28"/>
    </location>
</feature>
<protein>
    <submittedName>
        <fullName evidence="2">Uncharacterized protein</fullName>
    </submittedName>
</protein>
<keyword evidence="3" id="KW-1185">Reference proteome</keyword>
<proteinExistence type="predicted"/>
<organism evidence="2 3">
    <name type="scientific">Anopheles minimus</name>
    <dbReference type="NCBI Taxonomy" id="112268"/>
    <lineage>
        <taxon>Eukaryota</taxon>
        <taxon>Metazoa</taxon>
        <taxon>Ecdysozoa</taxon>
        <taxon>Arthropoda</taxon>
        <taxon>Hexapoda</taxon>
        <taxon>Insecta</taxon>
        <taxon>Pterygota</taxon>
        <taxon>Neoptera</taxon>
        <taxon>Endopterygota</taxon>
        <taxon>Diptera</taxon>
        <taxon>Nematocera</taxon>
        <taxon>Culicoidea</taxon>
        <taxon>Culicidae</taxon>
        <taxon>Anophelinae</taxon>
        <taxon>Anopheles</taxon>
    </lineage>
</organism>
<dbReference type="VEuPathDB" id="VectorBase:AMIN014061"/>
<dbReference type="EnsemblMetazoa" id="AMIN014061-RA">
    <property type="protein sequence ID" value="AMIN014061-PA"/>
    <property type="gene ID" value="AMIN014061"/>
</dbReference>
<name>A0A182WMV1_9DIPT</name>
<evidence type="ECO:0000313" key="3">
    <source>
        <dbReference type="Proteomes" id="UP000075920"/>
    </source>
</evidence>
<feature type="compositionally biased region" description="Polar residues" evidence="1">
    <location>
        <begin position="16"/>
        <end position="25"/>
    </location>
</feature>
<reference evidence="2" key="2">
    <citation type="submission" date="2020-05" db="UniProtKB">
        <authorList>
            <consortium name="EnsemblMetazoa"/>
        </authorList>
    </citation>
    <scope>IDENTIFICATION</scope>
    <source>
        <strain evidence="2">MINIMUS1</strain>
    </source>
</reference>
<reference evidence="3" key="1">
    <citation type="submission" date="2013-03" db="EMBL/GenBank/DDBJ databases">
        <title>The Genome Sequence of Anopheles minimus MINIMUS1.</title>
        <authorList>
            <consortium name="The Broad Institute Genomics Platform"/>
            <person name="Neafsey D.E."/>
            <person name="Walton C."/>
            <person name="Walker B."/>
            <person name="Young S.K."/>
            <person name="Zeng Q."/>
            <person name="Gargeya S."/>
            <person name="Fitzgerald M."/>
            <person name="Haas B."/>
            <person name="Abouelleil A."/>
            <person name="Allen A.W."/>
            <person name="Alvarado L."/>
            <person name="Arachchi H.M."/>
            <person name="Berlin A.M."/>
            <person name="Chapman S.B."/>
            <person name="Gainer-Dewar J."/>
            <person name="Goldberg J."/>
            <person name="Griggs A."/>
            <person name="Gujja S."/>
            <person name="Hansen M."/>
            <person name="Howarth C."/>
            <person name="Imamovic A."/>
            <person name="Ireland A."/>
            <person name="Larimer J."/>
            <person name="McCowan C."/>
            <person name="Murphy C."/>
            <person name="Pearson M."/>
            <person name="Poon T.W."/>
            <person name="Priest M."/>
            <person name="Roberts A."/>
            <person name="Saif S."/>
            <person name="Shea T."/>
            <person name="Sisk P."/>
            <person name="Sykes S."/>
            <person name="Wortman J."/>
            <person name="Nusbaum C."/>
            <person name="Birren B."/>
        </authorList>
    </citation>
    <scope>NUCLEOTIDE SEQUENCE [LARGE SCALE GENOMIC DNA]</scope>
    <source>
        <strain evidence="3">MINIMUS1</strain>
    </source>
</reference>
<evidence type="ECO:0000256" key="1">
    <source>
        <dbReference type="SAM" id="MobiDB-lite"/>
    </source>
</evidence>